<dbReference type="Proteomes" id="UP000486602">
    <property type="component" value="Unassembled WGS sequence"/>
</dbReference>
<evidence type="ECO:0000313" key="3">
    <source>
        <dbReference type="Proteomes" id="UP000486602"/>
    </source>
</evidence>
<dbReference type="InterPro" id="IPR011652">
    <property type="entry name" value="MORN_2"/>
</dbReference>
<feature type="signal peptide" evidence="1">
    <location>
        <begin position="1"/>
        <end position="26"/>
    </location>
</feature>
<proteinExistence type="predicted"/>
<dbReference type="SUPFAM" id="SSF82185">
    <property type="entry name" value="Histone H3 K4-specific methyltransferase SET7/9 N-terminal domain"/>
    <property type="match status" value="3"/>
</dbReference>
<sequence>MSLTSKQIYQYIALSAFVFIAICGNAQPGAAPNETDAKGRKQGLWQKYYPTDTMQYQATFVDGKPVGELIRFYEDGSLQAIINYTKDGLERAELFYPETGEVMAKGNYIDQMRDSIWLFYSEAGVLTSSETYKGGEKNGMNMIYYTDGSVSEKIMFENDEKNGEWLQFFNDGTPKLSANVVDGVKYVGDYVSYYPNGKKYQTGNYVDGLKHSSWYTYREDGSIEIIYVYRYGKVLEEHPQNGVFDAYFPNDIKRYEYTYKKGKKDGPFKEYYEMGEWVTEEELDNFGNKYPVQRLHGTQVRREGKYKEGELNGEIIYYTEKGKVEKKETYNLGELID</sequence>
<evidence type="ECO:0000313" key="2">
    <source>
        <dbReference type="EMBL" id="NEN23220.1"/>
    </source>
</evidence>
<organism evidence="2 3">
    <name type="scientific">Cryomorpha ignava</name>
    <dbReference type="NCBI Taxonomy" id="101383"/>
    <lineage>
        <taxon>Bacteria</taxon>
        <taxon>Pseudomonadati</taxon>
        <taxon>Bacteroidota</taxon>
        <taxon>Flavobacteriia</taxon>
        <taxon>Flavobacteriales</taxon>
        <taxon>Cryomorphaceae</taxon>
        <taxon>Cryomorpha</taxon>
    </lineage>
</organism>
<name>A0A7K3WNJ2_9FLAO</name>
<dbReference type="AlphaFoldDB" id="A0A7K3WNJ2"/>
<accession>A0A7K3WNJ2</accession>
<dbReference type="Gene3D" id="3.90.930.1">
    <property type="match status" value="1"/>
</dbReference>
<dbReference type="RefSeq" id="WP_163284223.1">
    <property type="nucleotide sequence ID" value="NZ_JAAGVY010000009.1"/>
</dbReference>
<keyword evidence="3" id="KW-1185">Reference proteome</keyword>
<dbReference type="Pfam" id="PF07661">
    <property type="entry name" value="MORN_2"/>
    <property type="match status" value="4"/>
</dbReference>
<dbReference type="Gene3D" id="2.20.110.10">
    <property type="entry name" value="Histone H3 K4-specific methyltransferase SET7/9 N-terminal domain"/>
    <property type="match status" value="3"/>
</dbReference>
<keyword evidence="1" id="KW-0732">Signal</keyword>
<feature type="chain" id="PRO_5029884415" evidence="1">
    <location>
        <begin position="27"/>
        <end position="337"/>
    </location>
</feature>
<protein>
    <submittedName>
        <fullName evidence="2">Toxin-antitoxin system YwqK family antitoxin</fullName>
    </submittedName>
</protein>
<dbReference type="EMBL" id="JAAGVY010000009">
    <property type="protein sequence ID" value="NEN23220.1"/>
    <property type="molecule type" value="Genomic_DNA"/>
</dbReference>
<reference evidence="2 3" key="1">
    <citation type="submission" date="2020-02" db="EMBL/GenBank/DDBJ databases">
        <title>Out from the shadows clarifying the taxonomy of the family Cryomorphaceae and related taxa by utilizing the GTDB taxonomic framework.</title>
        <authorList>
            <person name="Bowman J.P."/>
        </authorList>
    </citation>
    <scope>NUCLEOTIDE SEQUENCE [LARGE SCALE GENOMIC DNA]</scope>
    <source>
        <strain evidence="2 3">QSSC 1-22</strain>
    </source>
</reference>
<gene>
    <name evidence="2" type="ORF">G3O08_06870</name>
</gene>
<comment type="caution">
    <text evidence="2">The sequence shown here is derived from an EMBL/GenBank/DDBJ whole genome shotgun (WGS) entry which is preliminary data.</text>
</comment>
<evidence type="ECO:0000256" key="1">
    <source>
        <dbReference type="SAM" id="SignalP"/>
    </source>
</evidence>